<evidence type="ECO:0000256" key="1">
    <source>
        <dbReference type="SAM" id="MobiDB-lite"/>
    </source>
</evidence>
<keyword evidence="3" id="KW-1185">Reference proteome</keyword>
<dbReference type="Proteomes" id="UP000317243">
    <property type="component" value="Unassembled WGS sequence"/>
</dbReference>
<feature type="region of interest" description="Disordered" evidence="1">
    <location>
        <begin position="57"/>
        <end position="77"/>
    </location>
</feature>
<accession>A0A5C5VS03</accession>
<protein>
    <submittedName>
        <fullName evidence="2">Uncharacterized protein</fullName>
    </submittedName>
</protein>
<evidence type="ECO:0000313" key="2">
    <source>
        <dbReference type="EMBL" id="TWT40863.1"/>
    </source>
</evidence>
<proteinExistence type="predicted"/>
<dbReference type="EMBL" id="SIHI01000047">
    <property type="protein sequence ID" value="TWT40863.1"/>
    <property type="molecule type" value="Genomic_DNA"/>
</dbReference>
<sequence>MKAMDMNGKPVNERDIARYFSGEIDDPAEAERVFQLIQRSPRLQKIADLMASSAELDEPSTWEPIHRDPTNTRLGSMSNTEGLQRMLDEEPCRTFVEYERNGGRQAFELSITPIQGRLQLEADWPSGLRPIGILLAQFELDQASVAFSEEIELPEESVQAAQPNRDADVGLAERFTAVLESAQGPKTLGDDTHFFAERVGLNLIVKGELADGCDEEVVMTELDYVSIANKRAKTYCPVALKWNSSLNRGYKEVQDYPWPKDARDNSVQITVRSLTKNDLPSLPGSMVSTLLSAERKFVPVPIRPDPSGAFSARFCFSSQRDFASDPETTWLMQMAEEGGAA</sequence>
<dbReference type="AlphaFoldDB" id="A0A5C5VS03"/>
<comment type="caution">
    <text evidence="2">The sequence shown here is derived from an EMBL/GenBank/DDBJ whole genome shotgun (WGS) entry which is preliminary data.</text>
</comment>
<organism evidence="2 3">
    <name type="scientific">Thalassoglobus neptunius</name>
    <dbReference type="NCBI Taxonomy" id="1938619"/>
    <lineage>
        <taxon>Bacteria</taxon>
        <taxon>Pseudomonadati</taxon>
        <taxon>Planctomycetota</taxon>
        <taxon>Planctomycetia</taxon>
        <taxon>Planctomycetales</taxon>
        <taxon>Planctomycetaceae</taxon>
        <taxon>Thalassoglobus</taxon>
    </lineage>
</organism>
<name>A0A5C5VS03_9PLAN</name>
<evidence type="ECO:0000313" key="3">
    <source>
        <dbReference type="Proteomes" id="UP000317243"/>
    </source>
</evidence>
<reference evidence="2 3" key="1">
    <citation type="submission" date="2019-02" db="EMBL/GenBank/DDBJ databases">
        <title>Deep-cultivation of Planctomycetes and their phenomic and genomic characterization uncovers novel biology.</title>
        <authorList>
            <person name="Wiegand S."/>
            <person name="Jogler M."/>
            <person name="Boedeker C."/>
            <person name="Pinto D."/>
            <person name="Vollmers J."/>
            <person name="Rivas-Marin E."/>
            <person name="Kohn T."/>
            <person name="Peeters S.H."/>
            <person name="Heuer A."/>
            <person name="Rast P."/>
            <person name="Oberbeckmann S."/>
            <person name="Bunk B."/>
            <person name="Jeske O."/>
            <person name="Meyerdierks A."/>
            <person name="Storesund J.E."/>
            <person name="Kallscheuer N."/>
            <person name="Luecker S."/>
            <person name="Lage O.M."/>
            <person name="Pohl T."/>
            <person name="Merkel B.J."/>
            <person name="Hornburger P."/>
            <person name="Mueller R.-W."/>
            <person name="Bruemmer F."/>
            <person name="Labrenz M."/>
            <person name="Spormann A.M."/>
            <person name="Op Den Camp H."/>
            <person name="Overmann J."/>
            <person name="Amann R."/>
            <person name="Jetten M.S.M."/>
            <person name="Mascher T."/>
            <person name="Medema M.H."/>
            <person name="Devos D.P."/>
            <person name="Kaster A.-K."/>
            <person name="Ovreas L."/>
            <person name="Rohde M."/>
            <person name="Galperin M.Y."/>
            <person name="Jogler C."/>
        </authorList>
    </citation>
    <scope>NUCLEOTIDE SEQUENCE [LARGE SCALE GENOMIC DNA]</scope>
    <source>
        <strain evidence="2 3">KOR42</strain>
    </source>
</reference>
<gene>
    <name evidence="2" type="ORF">KOR42_48590</name>
</gene>